<dbReference type="Proteomes" id="UP000184222">
    <property type="component" value="Chromosome"/>
</dbReference>
<evidence type="ECO:0000313" key="1">
    <source>
        <dbReference type="EMBL" id="API86697.1"/>
    </source>
</evidence>
<evidence type="ECO:0000313" key="2">
    <source>
        <dbReference type="Proteomes" id="UP000184222"/>
    </source>
</evidence>
<protein>
    <submittedName>
        <fullName evidence="1">Uncharacterized protein</fullName>
    </submittedName>
</protein>
<gene>
    <name evidence="1" type="ORF">F7310_04685</name>
</gene>
<sequence length="317" mass="36164">MKLNKLLLIFLLLPIYGFSGVFFNTPLNMQAGDFAQKYAEKKYGIGFEVSTSTYFPYDDTRGSFAVVLHPEGKGMLPCDLDVNFKQPNKFKMGQLLPSLIPDSCGQSIVNQKFKNYLEKNIISKYYDPKDIYMGAQLQCLINGKDCALGNTMDIFNSDQNWNLSTKELLQKYSDNLGVKLVSVSIFNQKETPESIAKAIEFAFELNKYLSSLTGTHKIKILVIYVYTVSKDTFINKYHKKGILSVKYTKDNPEGIIYRNIARFGDGGYSIKYIPITKSNIFDFVSITKSNRKEIENIKNTKYYQPVKEILSKSKVIK</sequence>
<proteinExistence type="predicted"/>
<dbReference type="STRING" id="573570.F7310_04685"/>
<dbReference type="RefSeq" id="WP_072712162.1">
    <property type="nucleotide sequence ID" value="NZ_CP016796.1"/>
</dbReference>
<organism evidence="1 2">
    <name type="scientific">Francisella uliginis</name>
    <dbReference type="NCBI Taxonomy" id="573570"/>
    <lineage>
        <taxon>Bacteria</taxon>
        <taxon>Pseudomonadati</taxon>
        <taxon>Pseudomonadota</taxon>
        <taxon>Gammaproteobacteria</taxon>
        <taxon>Thiotrichales</taxon>
        <taxon>Francisellaceae</taxon>
        <taxon>Francisella</taxon>
    </lineage>
</organism>
<dbReference type="OrthoDB" id="5604172at2"/>
<reference evidence="1 2" key="1">
    <citation type="journal article" date="2016" name="Appl. Environ. Microbiol.">
        <title>Whole genome relationships among Francisella bacteria of diverse origin define new species and provide specific regions for detection.</title>
        <authorList>
            <person name="Challacombe J.F."/>
            <person name="Petersen J.M."/>
            <person name="Gallegos-Graves V."/>
            <person name="Hodge D."/>
            <person name="Pillai S."/>
            <person name="Kuske C.R."/>
        </authorList>
    </citation>
    <scope>NUCLEOTIDE SEQUENCE [LARGE SCALE GENOMIC DNA]</scope>
    <source>
        <strain evidence="2">TX07-7310</strain>
    </source>
</reference>
<dbReference type="AlphaFoldDB" id="A0A1L4BS84"/>
<accession>A0A1L4BS84</accession>
<name>A0A1L4BS84_9GAMM</name>
<keyword evidence="2" id="KW-1185">Reference proteome</keyword>
<dbReference type="KEGG" id="frx:F7310_04685"/>
<dbReference type="EMBL" id="CP016796">
    <property type="protein sequence ID" value="API86697.1"/>
    <property type="molecule type" value="Genomic_DNA"/>
</dbReference>